<reference evidence="2" key="2">
    <citation type="submission" date="2020-09" db="EMBL/GenBank/DDBJ databases">
        <authorList>
            <person name="Sun Q."/>
            <person name="Ohkuma M."/>
        </authorList>
    </citation>
    <scope>NUCLEOTIDE SEQUENCE</scope>
    <source>
        <strain evidence="2">JCM 19831</strain>
    </source>
</reference>
<evidence type="ECO:0000256" key="1">
    <source>
        <dbReference type="SAM" id="MobiDB-lite"/>
    </source>
</evidence>
<gene>
    <name evidence="2" type="ORF">GCM10007977_025650</name>
</gene>
<dbReference type="AlphaFoldDB" id="A0A917WQJ4"/>
<reference evidence="2" key="1">
    <citation type="journal article" date="2014" name="Int. J. Syst. Evol. Microbiol.">
        <title>Complete genome sequence of Corynebacterium casei LMG S-19264T (=DSM 44701T), isolated from a smear-ripened cheese.</title>
        <authorList>
            <consortium name="US DOE Joint Genome Institute (JGI-PGF)"/>
            <person name="Walter F."/>
            <person name="Albersmeier A."/>
            <person name="Kalinowski J."/>
            <person name="Ruckert C."/>
        </authorList>
    </citation>
    <scope>NUCLEOTIDE SEQUENCE</scope>
    <source>
        <strain evidence="2">JCM 19831</strain>
    </source>
</reference>
<dbReference type="EMBL" id="BMPI01000010">
    <property type="protein sequence ID" value="GGM23316.1"/>
    <property type="molecule type" value="Genomic_DNA"/>
</dbReference>
<keyword evidence="3" id="KW-1185">Reference proteome</keyword>
<name>A0A917WQJ4_9ACTN</name>
<dbReference type="Proteomes" id="UP000642070">
    <property type="component" value="Unassembled WGS sequence"/>
</dbReference>
<evidence type="ECO:0000313" key="3">
    <source>
        <dbReference type="Proteomes" id="UP000642070"/>
    </source>
</evidence>
<organism evidence="2 3">
    <name type="scientific">Dactylosporangium sucinum</name>
    <dbReference type="NCBI Taxonomy" id="1424081"/>
    <lineage>
        <taxon>Bacteria</taxon>
        <taxon>Bacillati</taxon>
        <taxon>Actinomycetota</taxon>
        <taxon>Actinomycetes</taxon>
        <taxon>Micromonosporales</taxon>
        <taxon>Micromonosporaceae</taxon>
        <taxon>Dactylosporangium</taxon>
    </lineage>
</organism>
<evidence type="ECO:0000313" key="2">
    <source>
        <dbReference type="EMBL" id="GGM23316.1"/>
    </source>
</evidence>
<accession>A0A917WQJ4</accession>
<comment type="caution">
    <text evidence="2">The sequence shown here is derived from an EMBL/GenBank/DDBJ whole genome shotgun (WGS) entry which is preliminary data.</text>
</comment>
<protein>
    <submittedName>
        <fullName evidence="2">Uncharacterized protein</fullName>
    </submittedName>
</protein>
<proteinExistence type="predicted"/>
<sequence>MRDQDDTQVHGVETAAMSDAQAHRNRLALVFSGAYAALLDGNSSAATRLIMGVLRQFDPGPGPGPRPAPSDPIVIELSVLVAAIAADSDDAPADVVAWARWSVAAAAEHHGRGHLATRRARLVLARVLSTHGDHLAAAEQYRRLVEDYAALGEHDEALHLRAVRAAALHNGGRCYSAVQELKKVWRSCRAATGGDATTGTPADVSVDVWGGGWDSAVAQYAGQLVAMLTACGRLQEVRSVAESPEAPATSVPRSGPIGDGLSEQVADLGTAVDAGHALVCERQRDDPLAVRLQPNRGRNWTDLLP</sequence>
<feature type="region of interest" description="Disordered" evidence="1">
    <location>
        <begin position="241"/>
        <end position="260"/>
    </location>
</feature>